<dbReference type="GO" id="GO:0003676">
    <property type="term" value="F:nucleic acid binding"/>
    <property type="evidence" value="ECO:0007669"/>
    <property type="project" value="UniProtKB-UniRule"/>
</dbReference>
<feature type="compositionally biased region" description="Low complexity" evidence="3">
    <location>
        <begin position="342"/>
        <end position="351"/>
    </location>
</feature>
<dbReference type="InterPro" id="IPR039884">
    <property type="entry name" value="R3HC1/R3HCL"/>
</dbReference>
<dbReference type="PANTHER" id="PTHR21678">
    <property type="entry name" value="GROWTH INHIBITION AND DIFFERENTIATION RELATED PROTEIN 88"/>
    <property type="match status" value="1"/>
</dbReference>
<dbReference type="Gene3D" id="3.30.70.330">
    <property type="match status" value="1"/>
</dbReference>
<evidence type="ECO:0000313" key="6">
    <source>
        <dbReference type="Proteomes" id="UP001152803"/>
    </source>
</evidence>
<feature type="domain" description="R3H" evidence="4">
    <location>
        <begin position="192"/>
        <end position="257"/>
    </location>
</feature>
<proteinExistence type="predicted"/>
<feature type="region of interest" description="Disordered" evidence="3">
    <location>
        <begin position="265"/>
        <end position="451"/>
    </location>
</feature>
<dbReference type="InterPro" id="IPR012677">
    <property type="entry name" value="Nucleotide-bd_a/b_plait_sf"/>
</dbReference>
<reference evidence="5" key="1">
    <citation type="journal article" date="2023" name="Science">
        <title>Genome structures resolve the early diversification of teleost fishes.</title>
        <authorList>
            <person name="Parey E."/>
            <person name="Louis A."/>
            <person name="Montfort J."/>
            <person name="Bouchez O."/>
            <person name="Roques C."/>
            <person name="Iampietro C."/>
            <person name="Lluch J."/>
            <person name="Castinel A."/>
            <person name="Donnadieu C."/>
            <person name="Desvignes T."/>
            <person name="Floi Bucao C."/>
            <person name="Jouanno E."/>
            <person name="Wen M."/>
            <person name="Mejri S."/>
            <person name="Dirks R."/>
            <person name="Jansen H."/>
            <person name="Henkel C."/>
            <person name="Chen W.J."/>
            <person name="Zahm M."/>
            <person name="Cabau C."/>
            <person name="Klopp C."/>
            <person name="Thompson A.W."/>
            <person name="Robinson-Rechavi M."/>
            <person name="Braasch I."/>
            <person name="Lecointre G."/>
            <person name="Bobe J."/>
            <person name="Postlethwait J.H."/>
            <person name="Berthelot C."/>
            <person name="Roest Crollius H."/>
            <person name="Guiguen Y."/>
        </authorList>
    </citation>
    <scope>NUCLEOTIDE SEQUENCE</scope>
    <source>
        <strain evidence="5">Concon-B</strain>
    </source>
</reference>
<evidence type="ECO:0000256" key="2">
    <source>
        <dbReference type="ARBA" id="ARBA00023136"/>
    </source>
</evidence>
<dbReference type="InterPro" id="IPR035979">
    <property type="entry name" value="RBD_domain_sf"/>
</dbReference>
<keyword evidence="6" id="KW-1185">Reference proteome</keyword>
<dbReference type="InterPro" id="IPR001374">
    <property type="entry name" value="R3H_dom"/>
</dbReference>
<evidence type="ECO:0000259" key="4">
    <source>
        <dbReference type="PROSITE" id="PS51061"/>
    </source>
</evidence>
<feature type="compositionally biased region" description="Basic and acidic residues" evidence="3">
    <location>
        <begin position="288"/>
        <end position="297"/>
    </location>
</feature>
<dbReference type="PROSITE" id="PS51061">
    <property type="entry name" value="R3H"/>
    <property type="match status" value="1"/>
</dbReference>
<sequence>MRAALSKAEAGRDFNMAETHSLQDMRQQAAIASKVFIQRDYSTGTVCQFQTKFPSELESRIDRQQFEETIRSLNMLYAEAEKLGGKSYLEGCLACLTAYTVFLCMETHYEKVLKRIGQFIQEQNDKRPAGRGNCRFRGPKLLSWKAEAQAQVSLVLSVMSSTGDLTSWQAEACAVTLAFPCVDGCYLPKQENDFVQTVVEELEAFIQRDQQRSILLFPPLPSRLRYLTHRTAESHPCLSTFSVGRTGWSRRVVVCFSHLRLAPEDGSDAEGGVCERSRVRGGGMESVEVERTSESRQTRCRSHRRPDKAIYIPRAMRERAPPPTQALPATPAPTQPTPPSTALPSQLATPTQPTPPPTALPSQVATPTQPTPPPTALPSQVATPTQPTPPPTALSSQLATPTTVSPTQLGPSHPSLGVSEESCPAPLANHQPASDALLGDPADSAIPAHSDLGPWEQTMSYFVAMTLDDESDNAGGSFGSAQPEAQLQTEGAKDSGDYLQEISGQLTEADFTIENVHSDYSGYETLWISPGEFAHVIEIYDFPAAFKTDDLLDAFTQFSEGGLKIKWVDNTHALGVFSSESAALQALCMQHPLVKVRSLYEASKKSKGKALRRAEFLQPVKERPRTDTAVARRMVTRALGLPKPVLRGKRC</sequence>
<comment type="caution">
    <text evidence="5">The sequence shown here is derived from an EMBL/GenBank/DDBJ whole genome shotgun (WGS) entry which is preliminary data.</text>
</comment>
<feature type="compositionally biased region" description="Pro residues" evidence="3">
    <location>
        <begin position="321"/>
        <end position="341"/>
    </location>
</feature>
<evidence type="ECO:0000256" key="1">
    <source>
        <dbReference type="ARBA" id="ARBA00004370"/>
    </source>
</evidence>
<dbReference type="SMART" id="SM00393">
    <property type="entry name" value="R3H"/>
    <property type="match status" value="1"/>
</dbReference>
<feature type="compositionally biased region" description="Polar residues" evidence="3">
    <location>
        <begin position="479"/>
        <end position="489"/>
    </location>
</feature>
<feature type="compositionally biased region" description="Polar residues" evidence="3">
    <location>
        <begin position="399"/>
        <end position="410"/>
    </location>
</feature>
<evidence type="ECO:0000313" key="5">
    <source>
        <dbReference type="EMBL" id="KAJ8260583.1"/>
    </source>
</evidence>
<dbReference type="InterPro" id="IPR019383">
    <property type="entry name" value="Golgin_A_7/ERF4"/>
</dbReference>
<comment type="subcellular location">
    <subcellularLocation>
        <location evidence="1">Membrane</location>
    </subcellularLocation>
</comment>
<dbReference type="EMBL" id="JAFJMO010000012">
    <property type="protein sequence ID" value="KAJ8260583.1"/>
    <property type="molecule type" value="Genomic_DNA"/>
</dbReference>
<dbReference type="Gene3D" id="3.30.1370.50">
    <property type="entry name" value="R3H-like domain"/>
    <property type="match status" value="1"/>
</dbReference>
<protein>
    <recommendedName>
        <fullName evidence="4">R3H domain-containing protein</fullName>
    </recommendedName>
</protein>
<dbReference type="Pfam" id="PF01424">
    <property type="entry name" value="R3H"/>
    <property type="match status" value="1"/>
</dbReference>
<dbReference type="InterPro" id="IPR036867">
    <property type="entry name" value="R3H_dom_sf"/>
</dbReference>
<feature type="region of interest" description="Disordered" evidence="3">
    <location>
        <begin position="473"/>
        <end position="493"/>
    </location>
</feature>
<accession>A0A9Q1HTP7</accession>
<evidence type="ECO:0000256" key="3">
    <source>
        <dbReference type="SAM" id="MobiDB-lite"/>
    </source>
</evidence>
<dbReference type="PANTHER" id="PTHR21678:SF6">
    <property type="entry name" value="R3H AND COILED-COIL DOMAIN-CONTAINING PROTEIN 1"/>
    <property type="match status" value="1"/>
</dbReference>
<dbReference type="Proteomes" id="UP001152803">
    <property type="component" value="Unassembled WGS sequence"/>
</dbReference>
<dbReference type="Pfam" id="PF10256">
    <property type="entry name" value="Erf4"/>
    <property type="match status" value="1"/>
</dbReference>
<name>A0A9Q1HTP7_CONCO</name>
<dbReference type="AlphaFoldDB" id="A0A9Q1HTP7"/>
<dbReference type="SUPFAM" id="SSF54928">
    <property type="entry name" value="RNA-binding domain, RBD"/>
    <property type="match status" value="1"/>
</dbReference>
<dbReference type="SUPFAM" id="SSF82708">
    <property type="entry name" value="R3H domain"/>
    <property type="match status" value="1"/>
</dbReference>
<dbReference type="OrthoDB" id="5418203at2759"/>
<dbReference type="GO" id="GO:0016020">
    <property type="term" value="C:membrane"/>
    <property type="evidence" value="ECO:0007669"/>
    <property type="project" value="UniProtKB-SubCell"/>
</dbReference>
<keyword evidence="2" id="KW-0472">Membrane</keyword>
<gene>
    <name evidence="5" type="ORF">COCON_G00163060</name>
</gene>
<organism evidence="5 6">
    <name type="scientific">Conger conger</name>
    <name type="common">Conger eel</name>
    <name type="synonym">Muraena conger</name>
    <dbReference type="NCBI Taxonomy" id="82655"/>
    <lineage>
        <taxon>Eukaryota</taxon>
        <taxon>Metazoa</taxon>
        <taxon>Chordata</taxon>
        <taxon>Craniata</taxon>
        <taxon>Vertebrata</taxon>
        <taxon>Euteleostomi</taxon>
        <taxon>Actinopterygii</taxon>
        <taxon>Neopterygii</taxon>
        <taxon>Teleostei</taxon>
        <taxon>Anguilliformes</taxon>
        <taxon>Congridae</taxon>
        <taxon>Conger</taxon>
    </lineage>
</organism>